<dbReference type="AlphaFoldDB" id="A0A6J2E081"/>
<protein>
    <recommendedName>
        <fullName evidence="2">CXXC motif containing zinc binding protein</fullName>
    </recommendedName>
</protein>
<dbReference type="Pfam" id="PF05907">
    <property type="entry name" value="CXXC_Zn-b_euk"/>
    <property type="match status" value="1"/>
</dbReference>
<dbReference type="KEGG" id="zca:113929381"/>
<dbReference type="PANTHER" id="PTHR12857:SF0">
    <property type="entry name" value="CXXC MOTIF CONTAINING ZINC BINDING PROTEIN"/>
    <property type="match status" value="1"/>
</dbReference>
<dbReference type="PANTHER" id="PTHR12857">
    <property type="entry name" value="CXXC MOTIF CONTAINING ZINC BINDING PROTEIN"/>
    <property type="match status" value="1"/>
</dbReference>
<keyword evidence="3" id="KW-0479">Metal-binding</keyword>
<dbReference type="RefSeq" id="XP_027462049.1">
    <property type="nucleotide sequence ID" value="XM_027606248.2"/>
</dbReference>
<dbReference type="GeneID" id="113929381"/>
<keyword evidence="5" id="KW-1185">Reference proteome</keyword>
<organism evidence="5 6">
    <name type="scientific">Zalophus californianus</name>
    <name type="common">California sealion</name>
    <dbReference type="NCBI Taxonomy" id="9704"/>
    <lineage>
        <taxon>Eukaryota</taxon>
        <taxon>Metazoa</taxon>
        <taxon>Chordata</taxon>
        <taxon>Craniata</taxon>
        <taxon>Vertebrata</taxon>
        <taxon>Euteleostomi</taxon>
        <taxon>Mammalia</taxon>
        <taxon>Eutheria</taxon>
        <taxon>Laurasiatheria</taxon>
        <taxon>Carnivora</taxon>
        <taxon>Caniformia</taxon>
        <taxon>Pinnipedia</taxon>
        <taxon>Otariidae</taxon>
        <taxon>Zalophus</taxon>
    </lineage>
</organism>
<reference evidence="6" key="1">
    <citation type="submission" date="2025-08" db="UniProtKB">
        <authorList>
            <consortium name="RefSeq"/>
        </authorList>
    </citation>
    <scope>IDENTIFICATION</scope>
    <source>
        <tissue evidence="6">Blood</tissue>
    </source>
</reference>
<gene>
    <name evidence="6" type="primary">LOC113929381</name>
</gene>
<evidence type="ECO:0000256" key="1">
    <source>
        <dbReference type="ARBA" id="ARBA00007818"/>
    </source>
</evidence>
<dbReference type="Proteomes" id="UP000515165">
    <property type="component" value="Chromosome 5"/>
</dbReference>
<evidence type="ECO:0000256" key="2">
    <source>
        <dbReference type="ARBA" id="ARBA00020439"/>
    </source>
</evidence>
<proteinExistence type="inferred from homology"/>
<evidence type="ECO:0000256" key="4">
    <source>
        <dbReference type="ARBA" id="ARBA00022833"/>
    </source>
</evidence>
<sequence length="151" mass="17044">MRSPGGVGPSQATMGKIALQLKATLENVTNLRPLGEDFRWYLKVKCGNCGEISEKWQYIRLMDSVALKGGRGSASMVQKCKLCARENSIKILSSTIKSYNAEDNEKFKTIVEFECRGFEAVDFQPQDWTDYDEKAQESVGIYEVTHQFVKC</sequence>
<dbReference type="GO" id="GO:0008270">
    <property type="term" value="F:zinc ion binding"/>
    <property type="evidence" value="ECO:0007669"/>
    <property type="project" value="TreeGrafter"/>
</dbReference>
<accession>A0A6J2E081</accession>
<evidence type="ECO:0000256" key="3">
    <source>
        <dbReference type="ARBA" id="ARBA00022723"/>
    </source>
</evidence>
<dbReference type="SUPFAM" id="SSF141678">
    <property type="entry name" value="MAL13P1.257-like"/>
    <property type="match status" value="1"/>
</dbReference>
<evidence type="ECO:0000313" key="6">
    <source>
        <dbReference type="RefSeq" id="XP_027462049.1"/>
    </source>
</evidence>
<name>A0A6J2E081_ZALCA</name>
<dbReference type="InterPro" id="IPR008584">
    <property type="entry name" value="CXXC_Zn-binding_euk"/>
</dbReference>
<evidence type="ECO:0000313" key="5">
    <source>
        <dbReference type="Proteomes" id="UP000515165"/>
    </source>
</evidence>
<keyword evidence="4" id="KW-0862">Zinc</keyword>
<comment type="similarity">
    <text evidence="1">Belongs to the UPF0587 family.</text>
</comment>